<organism evidence="1 2">
    <name type="scientific">Candidatus Thiodiazotropha taylori</name>
    <dbReference type="NCBI Taxonomy" id="2792791"/>
    <lineage>
        <taxon>Bacteria</taxon>
        <taxon>Pseudomonadati</taxon>
        <taxon>Pseudomonadota</taxon>
        <taxon>Gammaproteobacteria</taxon>
        <taxon>Chromatiales</taxon>
        <taxon>Sedimenticolaceae</taxon>
        <taxon>Candidatus Thiodiazotropha</taxon>
    </lineage>
</organism>
<accession>A0A944MC40</accession>
<reference evidence="1 2" key="1">
    <citation type="submission" date="2021-05" db="EMBL/GenBank/DDBJ databases">
        <title>Genetic and Functional Diversity in Clade A Lucinid endosymbionts from the Bahamas.</title>
        <authorList>
            <person name="Giani N.M."/>
            <person name="Engel A.S."/>
            <person name="Campbell B.J."/>
        </authorList>
    </citation>
    <scope>NUCLEOTIDE SEQUENCE [LARGE SCALE GENOMIC DNA]</scope>
    <source>
        <strain evidence="1">LUC16012Gg_MoonRockCtena</strain>
    </source>
</reference>
<dbReference type="EMBL" id="JAHHGM010000029">
    <property type="protein sequence ID" value="MBT2991183.1"/>
    <property type="molecule type" value="Genomic_DNA"/>
</dbReference>
<proteinExistence type="predicted"/>
<protein>
    <submittedName>
        <fullName evidence="1">Uncharacterized protein</fullName>
    </submittedName>
</protein>
<name>A0A944MC40_9GAMM</name>
<dbReference type="AlphaFoldDB" id="A0A944MC40"/>
<dbReference type="Proteomes" id="UP000770889">
    <property type="component" value="Unassembled WGS sequence"/>
</dbReference>
<sequence length="85" mass="10175">MFKGSGKKPASLTDELQYYCHEFNEFNQRCERICKALAEIANQHESISSYSVRGMRHNATWLKYRINEFSRQLQALHERAHREER</sequence>
<comment type="caution">
    <text evidence="1">The sequence shown here is derived from an EMBL/GenBank/DDBJ whole genome shotgun (WGS) entry which is preliminary data.</text>
</comment>
<evidence type="ECO:0000313" key="2">
    <source>
        <dbReference type="Proteomes" id="UP000770889"/>
    </source>
</evidence>
<evidence type="ECO:0000313" key="1">
    <source>
        <dbReference type="EMBL" id="MBT2991183.1"/>
    </source>
</evidence>
<gene>
    <name evidence="1" type="ORF">KME65_19660</name>
</gene>